<dbReference type="Proteomes" id="UP000663881">
    <property type="component" value="Unassembled WGS sequence"/>
</dbReference>
<dbReference type="OrthoDB" id="9982683at2759"/>
<evidence type="ECO:0000313" key="1">
    <source>
        <dbReference type="EMBL" id="CAF1204838.1"/>
    </source>
</evidence>
<organism evidence="1 3">
    <name type="scientific">Adineta steineri</name>
    <dbReference type="NCBI Taxonomy" id="433720"/>
    <lineage>
        <taxon>Eukaryota</taxon>
        <taxon>Metazoa</taxon>
        <taxon>Spiralia</taxon>
        <taxon>Gnathifera</taxon>
        <taxon>Rotifera</taxon>
        <taxon>Eurotatoria</taxon>
        <taxon>Bdelloidea</taxon>
        <taxon>Adinetida</taxon>
        <taxon>Adinetidae</taxon>
        <taxon>Adineta</taxon>
    </lineage>
</organism>
<sequence length="152" mass="17732">MSKSKEQIKTILCSDDDRDLNELGGPNRSTHLQVRQYLDIFDGDNERTCTFDWYDAQAFNDKHLEYYVYSFVGSIERLMNPPDAFCVQQKANVYYFTKCGKCDYIILTNRDIGNKLVCMNPQIRCGYNNRTKPLSNDSFMTDVLQLVNEHLN</sequence>
<dbReference type="EMBL" id="CAJNON010000337">
    <property type="protein sequence ID" value="CAF1204838.1"/>
    <property type="molecule type" value="Genomic_DNA"/>
</dbReference>
<proteinExistence type="predicted"/>
<name>A0A814WS53_9BILA</name>
<comment type="caution">
    <text evidence="1">The sequence shown here is derived from an EMBL/GenBank/DDBJ whole genome shotgun (WGS) entry which is preliminary data.</text>
</comment>
<dbReference type="EMBL" id="CAJOAY010000285">
    <property type="protein sequence ID" value="CAF3617030.1"/>
    <property type="molecule type" value="Genomic_DNA"/>
</dbReference>
<reference evidence="1" key="1">
    <citation type="submission" date="2021-02" db="EMBL/GenBank/DDBJ databases">
        <authorList>
            <person name="Nowell W R."/>
        </authorList>
    </citation>
    <scope>NUCLEOTIDE SEQUENCE</scope>
</reference>
<protein>
    <submittedName>
        <fullName evidence="1">Uncharacterized protein</fullName>
    </submittedName>
</protein>
<dbReference type="AlphaFoldDB" id="A0A814WS53"/>
<accession>A0A814WS53</accession>
<gene>
    <name evidence="2" type="ORF">OKA104_LOCUS7423</name>
    <name evidence="1" type="ORF">VCS650_LOCUS25847</name>
</gene>
<evidence type="ECO:0000313" key="3">
    <source>
        <dbReference type="Proteomes" id="UP000663891"/>
    </source>
</evidence>
<dbReference type="Proteomes" id="UP000663891">
    <property type="component" value="Unassembled WGS sequence"/>
</dbReference>
<evidence type="ECO:0000313" key="2">
    <source>
        <dbReference type="EMBL" id="CAF3617030.1"/>
    </source>
</evidence>